<keyword evidence="3" id="KW-1015">Disulfide bond</keyword>
<dbReference type="EMBL" id="KQ971314">
    <property type="protein sequence ID" value="EEZ99184.2"/>
    <property type="molecule type" value="Genomic_DNA"/>
</dbReference>
<evidence type="ECO:0000259" key="8">
    <source>
        <dbReference type="PROSITE" id="PS50240"/>
    </source>
</evidence>
<dbReference type="PANTHER" id="PTHR24256">
    <property type="entry name" value="TRYPTASE-RELATED"/>
    <property type="match status" value="1"/>
</dbReference>
<evidence type="ECO:0000313" key="10">
    <source>
        <dbReference type="Proteomes" id="UP000007266"/>
    </source>
</evidence>
<dbReference type="InterPro" id="IPR051487">
    <property type="entry name" value="Ser/Thr_Proteases_Immune/Dev"/>
</dbReference>
<protein>
    <recommendedName>
        <fullName evidence="5">Phenoloxidase-activating factor 2</fullName>
    </recommendedName>
    <alternativeName>
        <fullName evidence="6">Prophenoloxidase-activating factor II</fullName>
    </alternativeName>
</protein>
<proteinExistence type="inferred from homology"/>
<dbReference type="STRING" id="7070.D6WBS5"/>
<dbReference type="PROSITE" id="PS50240">
    <property type="entry name" value="TRYPSIN_DOM"/>
    <property type="match status" value="1"/>
</dbReference>
<gene>
    <name evidence="9" type="primary">AUGUSTUS-3.0.2_00250</name>
    <name evidence="9" type="ORF">TcasGA2_TC000250</name>
</gene>
<evidence type="ECO:0000256" key="6">
    <source>
        <dbReference type="ARBA" id="ARBA00076468"/>
    </source>
</evidence>
<name>D6WBS5_TRICA</name>
<keyword evidence="2" id="KW-0964">Secreted</keyword>
<dbReference type="eggNOG" id="KOG3627">
    <property type="taxonomic scope" value="Eukaryota"/>
</dbReference>
<dbReference type="OrthoDB" id="6261922at2759"/>
<dbReference type="KEGG" id="tca:656665"/>
<evidence type="ECO:0000256" key="3">
    <source>
        <dbReference type="ARBA" id="ARBA00023157"/>
    </source>
</evidence>
<dbReference type="GO" id="GO:0005576">
    <property type="term" value="C:extracellular region"/>
    <property type="evidence" value="ECO:0007669"/>
    <property type="project" value="UniProtKB-SubCell"/>
</dbReference>
<dbReference type="PRINTS" id="PR00722">
    <property type="entry name" value="CHYMOTRYPSIN"/>
</dbReference>
<dbReference type="OMA" id="CKCECED"/>
<dbReference type="InterPro" id="IPR001254">
    <property type="entry name" value="Trypsin_dom"/>
</dbReference>
<dbReference type="GO" id="GO:0004252">
    <property type="term" value="F:serine-type endopeptidase activity"/>
    <property type="evidence" value="ECO:0007669"/>
    <property type="project" value="InterPro"/>
</dbReference>
<feature type="domain" description="Peptidase S1" evidence="8">
    <location>
        <begin position="84"/>
        <end position="330"/>
    </location>
</feature>
<keyword evidence="9" id="KW-0645">Protease</keyword>
<comment type="similarity">
    <text evidence="4">Belongs to the peptidase S1 family. CLIP subfamily.</text>
</comment>
<organism evidence="9 10">
    <name type="scientific">Tribolium castaneum</name>
    <name type="common">Red flour beetle</name>
    <dbReference type="NCBI Taxonomy" id="7070"/>
    <lineage>
        <taxon>Eukaryota</taxon>
        <taxon>Metazoa</taxon>
        <taxon>Ecdysozoa</taxon>
        <taxon>Arthropoda</taxon>
        <taxon>Hexapoda</taxon>
        <taxon>Insecta</taxon>
        <taxon>Pterygota</taxon>
        <taxon>Neoptera</taxon>
        <taxon>Endopterygota</taxon>
        <taxon>Coleoptera</taxon>
        <taxon>Polyphaga</taxon>
        <taxon>Cucujiformia</taxon>
        <taxon>Tenebrionidae</taxon>
        <taxon>Tenebrionidae incertae sedis</taxon>
        <taxon>Tribolium</taxon>
    </lineage>
</organism>
<dbReference type="SUPFAM" id="SSF50494">
    <property type="entry name" value="Trypsin-like serine proteases"/>
    <property type="match status" value="1"/>
</dbReference>
<keyword evidence="9" id="KW-0378">Hydrolase</keyword>
<dbReference type="InterPro" id="IPR043504">
    <property type="entry name" value="Peptidase_S1_PA_chymotrypsin"/>
</dbReference>
<dbReference type="CDD" id="cd00190">
    <property type="entry name" value="Tryp_SPc"/>
    <property type="match status" value="1"/>
</dbReference>
<comment type="subcellular location">
    <subcellularLocation>
        <location evidence="1">Secreted</location>
    </subcellularLocation>
</comment>
<dbReference type="FunFam" id="2.40.10.10:FF:000038">
    <property type="entry name" value="Serine protease"/>
    <property type="match status" value="1"/>
</dbReference>
<reference evidence="9 10" key="1">
    <citation type="journal article" date="2008" name="Nature">
        <title>The genome of the model beetle and pest Tribolium castaneum.</title>
        <authorList>
            <consortium name="Tribolium Genome Sequencing Consortium"/>
            <person name="Richards S."/>
            <person name="Gibbs R.A."/>
            <person name="Weinstock G.M."/>
            <person name="Brown S.J."/>
            <person name="Denell R."/>
            <person name="Beeman R.W."/>
            <person name="Gibbs R."/>
            <person name="Beeman R.W."/>
            <person name="Brown S.J."/>
            <person name="Bucher G."/>
            <person name="Friedrich M."/>
            <person name="Grimmelikhuijzen C.J."/>
            <person name="Klingler M."/>
            <person name="Lorenzen M."/>
            <person name="Richards S."/>
            <person name="Roth S."/>
            <person name="Schroder R."/>
            <person name="Tautz D."/>
            <person name="Zdobnov E.M."/>
            <person name="Muzny D."/>
            <person name="Gibbs R.A."/>
            <person name="Weinstock G.M."/>
            <person name="Attaway T."/>
            <person name="Bell S."/>
            <person name="Buhay C.J."/>
            <person name="Chandrabose M.N."/>
            <person name="Chavez D."/>
            <person name="Clerk-Blankenburg K.P."/>
            <person name="Cree A."/>
            <person name="Dao M."/>
            <person name="Davis C."/>
            <person name="Chacko J."/>
            <person name="Dinh H."/>
            <person name="Dugan-Rocha S."/>
            <person name="Fowler G."/>
            <person name="Garner T.T."/>
            <person name="Garnes J."/>
            <person name="Gnirke A."/>
            <person name="Hawes A."/>
            <person name="Hernandez J."/>
            <person name="Hines S."/>
            <person name="Holder M."/>
            <person name="Hume J."/>
            <person name="Jhangiani S.N."/>
            <person name="Joshi V."/>
            <person name="Khan Z.M."/>
            <person name="Jackson L."/>
            <person name="Kovar C."/>
            <person name="Kowis A."/>
            <person name="Lee S."/>
            <person name="Lewis L.R."/>
            <person name="Margolis J."/>
            <person name="Morgan M."/>
            <person name="Nazareth L.V."/>
            <person name="Nguyen N."/>
            <person name="Okwuonu G."/>
            <person name="Parker D."/>
            <person name="Richards S."/>
            <person name="Ruiz S.J."/>
            <person name="Santibanez J."/>
            <person name="Savard J."/>
            <person name="Scherer S.E."/>
            <person name="Schneider B."/>
            <person name="Sodergren E."/>
            <person name="Tautz D."/>
            <person name="Vattahil S."/>
            <person name="Villasana D."/>
            <person name="White C.S."/>
            <person name="Wright R."/>
            <person name="Park Y."/>
            <person name="Beeman R.W."/>
            <person name="Lord J."/>
            <person name="Oppert B."/>
            <person name="Lorenzen M."/>
            <person name="Brown S."/>
            <person name="Wang L."/>
            <person name="Savard J."/>
            <person name="Tautz D."/>
            <person name="Richards S."/>
            <person name="Weinstock G."/>
            <person name="Gibbs R.A."/>
            <person name="Liu Y."/>
            <person name="Worley K."/>
            <person name="Weinstock G."/>
            <person name="Elsik C.G."/>
            <person name="Reese J.T."/>
            <person name="Elhaik E."/>
            <person name="Landan G."/>
            <person name="Graur D."/>
            <person name="Arensburger P."/>
            <person name="Atkinson P."/>
            <person name="Beeman R.W."/>
            <person name="Beidler J."/>
            <person name="Brown S.J."/>
            <person name="Demuth J.P."/>
            <person name="Drury D.W."/>
            <person name="Du Y.Z."/>
            <person name="Fujiwara H."/>
            <person name="Lorenzen M."/>
            <person name="Maselli V."/>
            <person name="Osanai M."/>
            <person name="Park Y."/>
            <person name="Robertson H.M."/>
            <person name="Tu Z."/>
            <person name="Wang J.J."/>
            <person name="Wang S."/>
            <person name="Richards S."/>
            <person name="Song H."/>
            <person name="Zhang L."/>
            <person name="Sodergren E."/>
            <person name="Werner D."/>
            <person name="Stanke M."/>
            <person name="Morgenstern B."/>
            <person name="Solovyev V."/>
            <person name="Kosarev P."/>
            <person name="Brown G."/>
            <person name="Chen H.C."/>
            <person name="Ermolaeva O."/>
            <person name="Hlavina W."/>
            <person name="Kapustin Y."/>
            <person name="Kiryutin B."/>
            <person name="Kitts P."/>
            <person name="Maglott D."/>
            <person name="Pruitt K."/>
            <person name="Sapojnikov V."/>
            <person name="Souvorov A."/>
            <person name="Mackey A.J."/>
            <person name="Waterhouse R.M."/>
            <person name="Wyder S."/>
            <person name="Zdobnov E.M."/>
            <person name="Zdobnov E.M."/>
            <person name="Wyder S."/>
            <person name="Kriventseva E.V."/>
            <person name="Kadowaki T."/>
            <person name="Bork P."/>
            <person name="Aranda M."/>
            <person name="Bao R."/>
            <person name="Beermann A."/>
            <person name="Berns N."/>
            <person name="Bolognesi R."/>
            <person name="Bonneton F."/>
            <person name="Bopp D."/>
            <person name="Brown S.J."/>
            <person name="Bucher G."/>
            <person name="Butts T."/>
            <person name="Chaumot A."/>
            <person name="Denell R.E."/>
            <person name="Ferrier D.E."/>
            <person name="Friedrich M."/>
            <person name="Gordon C.M."/>
            <person name="Jindra M."/>
            <person name="Klingler M."/>
            <person name="Lan Q."/>
            <person name="Lattorff H.M."/>
            <person name="Laudet V."/>
            <person name="von Levetsow C."/>
            <person name="Liu Z."/>
            <person name="Lutz R."/>
            <person name="Lynch J.A."/>
            <person name="da Fonseca R.N."/>
            <person name="Posnien N."/>
            <person name="Reuter R."/>
            <person name="Roth S."/>
            <person name="Savard J."/>
            <person name="Schinko J.B."/>
            <person name="Schmitt C."/>
            <person name="Schoppmeier M."/>
            <person name="Schroder R."/>
            <person name="Shippy T.D."/>
            <person name="Simonnet F."/>
            <person name="Marques-Souza H."/>
            <person name="Tautz D."/>
            <person name="Tomoyasu Y."/>
            <person name="Trauner J."/>
            <person name="Van der Zee M."/>
            <person name="Vervoort M."/>
            <person name="Wittkopp N."/>
            <person name="Wimmer E.A."/>
            <person name="Yang X."/>
            <person name="Jones A.K."/>
            <person name="Sattelle D.B."/>
            <person name="Ebert P.R."/>
            <person name="Nelson D."/>
            <person name="Scott J.G."/>
            <person name="Beeman R.W."/>
            <person name="Muthukrishnan S."/>
            <person name="Kramer K.J."/>
            <person name="Arakane Y."/>
            <person name="Beeman R.W."/>
            <person name="Zhu Q."/>
            <person name="Hogenkamp D."/>
            <person name="Dixit R."/>
            <person name="Oppert B."/>
            <person name="Jiang H."/>
            <person name="Zou Z."/>
            <person name="Marshall J."/>
            <person name="Elpidina E."/>
            <person name="Vinokurov K."/>
            <person name="Oppert C."/>
            <person name="Zou Z."/>
            <person name="Evans J."/>
            <person name="Lu Z."/>
            <person name="Zhao P."/>
            <person name="Sumathipala N."/>
            <person name="Altincicek B."/>
            <person name="Vilcinskas A."/>
            <person name="Williams M."/>
            <person name="Hultmark D."/>
            <person name="Hetru C."/>
            <person name="Jiang H."/>
            <person name="Grimmelikhuijzen C.J."/>
            <person name="Hauser F."/>
            <person name="Cazzamali G."/>
            <person name="Williamson M."/>
            <person name="Park Y."/>
            <person name="Li B."/>
            <person name="Tanaka Y."/>
            <person name="Predel R."/>
            <person name="Neupert S."/>
            <person name="Schachtner J."/>
            <person name="Verleyen P."/>
            <person name="Raible F."/>
            <person name="Bork P."/>
            <person name="Friedrich M."/>
            <person name="Walden K.K."/>
            <person name="Robertson H.M."/>
            <person name="Angeli S."/>
            <person name="Foret S."/>
            <person name="Bucher G."/>
            <person name="Schuetz S."/>
            <person name="Maleszka R."/>
            <person name="Wimmer E.A."/>
            <person name="Beeman R.W."/>
            <person name="Lorenzen M."/>
            <person name="Tomoyasu Y."/>
            <person name="Miller S.C."/>
            <person name="Grossmann D."/>
            <person name="Bucher G."/>
        </authorList>
    </citation>
    <scope>NUCLEOTIDE SEQUENCE [LARGE SCALE GENOMIC DNA]</scope>
    <source>
        <strain evidence="9 10">Georgia GA2</strain>
    </source>
</reference>
<dbReference type="GO" id="GO:0006508">
    <property type="term" value="P:proteolysis"/>
    <property type="evidence" value="ECO:0007669"/>
    <property type="project" value="UniProtKB-KW"/>
</dbReference>
<keyword evidence="7" id="KW-0732">Signal</keyword>
<evidence type="ECO:0000256" key="1">
    <source>
        <dbReference type="ARBA" id="ARBA00004613"/>
    </source>
</evidence>
<evidence type="ECO:0000313" key="9">
    <source>
        <dbReference type="EMBL" id="EEZ99184.2"/>
    </source>
</evidence>
<dbReference type="Gene3D" id="2.40.10.10">
    <property type="entry name" value="Trypsin-like serine proteases"/>
    <property type="match status" value="1"/>
</dbReference>
<accession>D6WBS5</accession>
<evidence type="ECO:0000256" key="4">
    <source>
        <dbReference type="ARBA" id="ARBA00024195"/>
    </source>
</evidence>
<dbReference type="InterPro" id="IPR009003">
    <property type="entry name" value="Peptidase_S1_PA"/>
</dbReference>
<evidence type="ECO:0000256" key="2">
    <source>
        <dbReference type="ARBA" id="ARBA00022525"/>
    </source>
</evidence>
<dbReference type="AlphaFoldDB" id="D6WBS5"/>
<dbReference type="MEROPS" id="S01.960"/>
<reference evidence="9 10" key="2">
    <citation type="journal article" date="2010" name="Nucleic Acids Res.">
        <title>BeetleBase in 2010: revisions to provide comprehensive genomic information for Tribolium castaneum.</title>
        <authorList>
            <person name="Kim H.S."/>
            <person name="Murphy T."/>
            <person name="Xia J."/>
            <person name="Caragea D."/>
            <person name="Park Y."/>
            <person name="Beeman R.W."/>
            <person name="Lorenzen M.D."/>
            <person name="Butcher S."/>
            <person name="Manak J.R."/>
            <person name="Brown S.J."/>
        </authorList>
    </citation>
    <scope>GENOME REANNOTATION</scope>
    <source>
        <strain evidence="9 10">Georgia GA2</strain>
    </source>
</reference>
<feature type="signal peptide" evidence="7">
    <location>
        <begin position="1"/>
        <end position="19"/>
    </location>
</feature>
<dbReference type="GO" id="GO:0008236">
    <property type="term" value="F:serine-type peptidase activity"/>
    <property type="evidence" value="ECO:0000318"/>
    <property type="project" value="GO_Central"/>
</dbReference>
<dbReference type="Pfam" id="PF00089">
    <property type="entry name" value="Trypsin"/>
    <property type="match status" value="1"/>
</dbReference>
<sequence>MWKNFVVVVLVLHLDTSLSEINECQCKNRASCDKRYQVMFTEDSTNQRPGFVCKCECEDGLVCCRLNNVTPPKCGFRNRNGVAGFGGNQVNTKTALFGEFPWMVGVFTGSGRYKCGGSLIHPSVVLTAAQCVEQLDSYVVRASDWDISTSSEILKHQDLRVNCIKIHDEYNNKNRQNDIALLFLNDSFIFGVDINSVCLPSPMNFPIGNRKCLVTGWGKDKYGAKGHLSSLLKKIELPLVDSRDCEENLRNTRLGKKFKLHQSFICAGGQKNKDVCTGDGGGPLVCPIGEEDKYQQVGIVSWGIGCYNENVPGVYASVGYFRSWVDQQMRRRNLSTSYYEY</sequence>
<evidence type="ECO:0000256" key="5">
    <source>
        <dbReference type="ARBA" id="ARBA00068096"/>
    </source>
</evidence>
<dbReference type="SMART" id="SM00020">
    <property type="entry name" value="Tryp_SPc"/>
    <property type="match status" value="1"/>
</dbReference>
<evidence type="ECO:0000256" key="7">
    <source>
        <dbReference type="SAM" id="SignalP"/>
    </source>
</evidence>
<dbReference type="Proteomes" id="UP000007266">
    <property type="component" value="Linkage group 2"/>
</dbReference>
<keyword evidence="10" id="KW-1185">Reference proteome</keyword>
<feature type="chain" id="PRO_5007310556" description="Phenoloxidase-activating factor 2" evidence="7">
    <location>
        <begin position="20"/>
        <end position="341"/>
    </location>
</feature>
<dbReference type="InterPro" id="IPR001314">
    <property type="entry name" value="Peptidase_S1A"/>
</dbReference>
<dbReference type="HOGENOM" id="CLU_006842_0_3_1"/>